<name>A0AAP0KI53_9MAGN</name>
<comment type="similarity">
    <text evidence="1">Belongs to the STIG1 family.</text>
</comment>
<evidence type="ECO:0000256" key="2">
    <source>
        <dbReference type="ARBA" id="ARBA00022729"/>
    </source>
</evidence>
<dbReference type="PANTHER" id="PTHR33227:SF18">
    <property type="entry name" value="STIGMA-SPECIFIC STIG1-LIKE PROTEIN 3"/>
    <property type="match status" value="1"/>
</dbReference>
<comment type="caution">
    <text evidence="3">The sequence shown here is derived from an EMBL/GenBank/DDBJ whole genome shotgun (WGS) entry which is preliminary data.</text>
</comment>
<dbReference type="PANTHER" id="PTHR33227">
    <property type="entry name" value="STIGMA-SPECIFIC STIG1-LIKE PROTEIN 3"/>
    <property type="match status" value="1"/>
</dbReference>
<sequence length="162" mass="17929">MGKMIIGIAIGMTIATALVIATTTNRRVNNNNYNLPAVSISEESKEMSKDVSLTLEKSARVSRFIAEEKNPRASPQAKYHCHKDNSVCYEEGSPGTTCCNNKCIDVKTDRDSCGGCKNKCKYTYDCCDGQCVNLAYDKRHCGQCFHKCLNGDFCLYGMCDYA</sequence>
<dbReference type="InterPro" id="IPR006969">
    <property type="entry name" value="Stig-like"/>
</dbReference>
<reference evidence="3 4" key="1">
    <citation type="submission" date="2024-01" db="EMBL/GenBank/DDBJ databases">
        <title>Genome assemblies of Stephania.</title>
        <authorList>
            <person name="Yang L."/>
        </authorList>
    </citation>
    <scope>NUCLEOTIDE SEQUENCE [LARGE SCALE GENOMIC DNA]</scope>
    <source>
        <strain evidence="3">YNDBR</strain>
        <tissue evidence="3">Leaf</tissue>
    </source>
</reference>
<keyword evidence="4" id="KW-1185">Reference proteome</keyword>
<evidence type="ECO:0000256" key="1">
    <source>
        <dbReference type="ARBA" id="ARBA00006010"/>
    </source>
</evidence>
<dbReference type="Proteomes" id="UP001420932">
    <property type="component" value="Unassembled WGS sequence"/>
</dbReference>
<gene>
    <name evidence="3" type="ORF">Syun_009944</name>
</gene>
<evidence type="ECO:0008006" key="5">
    <source>
        <dbReference type="Google" id="ProtNLM"/>
    </source>
</evidence>
<evidence type="ECO:0000313" key="4">
    <source>
        <dbReference type="Proteomes" id="UP001420932"/>
    </source>
</evidence>
<proteinExistence type="inferred from homology"/>
<dbReference type="AlphaFoldDB" id="A0AAP0KI53"/>
<accession>A0AAP0KI53</accession>
<protein>
    <recommendedName>
        <fullName evidence="5">Stigma-specific STIG1-like protein 1</fullName>
    </recommendedName>
</protein>
<dbReference type="EMBL" id="JBBNAF010000004">
    <property type="protein sequence ID" value="KAK9151635.1"/>
    <property type="molecule type" value="Genomic_DNA"/>
</dbReference>
<keyword evidence="2" id="KW-0732">Signal</keyword>
<dbReference type="Pfam" id="PF04885">
    <property type="entry name" value="Stig1"/>
    <property type="match status" value="1"/>
</dbReference>
<evidence type="ECO:0000313" key="3">
    <source>
        <dbReference type="EMBL" id="KAK9151635.1"/>
    </source>
</evidence>
<organism evidence="3 4">
    <name type="scientific">Stephania yunnanensis</name>
    <dbReference type="NCBI Taxonomy" id="152371"/>
    <lineage>
        <taxon>Eukaryota</taxon>
        <taxon>Viridiplantae</taxon>
        <taxon>Streptophyta</taxon>
        <taxon>Embryophyta</taxon>
        <taxon>Tracheophyta</taxon>
        <taxon>Spermatophyta</taxon>
        <taxon>Magnoliopsida</taxon>
        <taxon>Ranunculales</taxon>
        <taxon>Menispermaceae</taxon>
        <taxon>Menispermoideae</taxon>
        <taxon>Cissampelideae</taxon>
        <taxon>Stephania</taxon>
    </lineage>
</organism>